<keyword evidence="3" id="KW-1185">Reference proteome</keyword>
<feature type="compositionally biased region" description="Basic residues" evidence="1">
    <location>
        <begin position="15"/>
        <end position="24"/>
    </location>
</feature>
<organism evidence="2 3">
    <name type="scientific">Trypanosoma conorhini</name>
    <dbReference type="NCBI Taxonomy" id="83891"/>
    <lineage>
        <taxon>Eukaryota</taxon>
        <taxon>Discoba</taxon>
        <taxon>Euglenozoa</taxon>
        <taxon>Kinetoplastea</taxon>
        <taxon>Metakinetoplastina</taxon>
        <taxon>Trypanosomatida</taxon>
        <taxon>Trypanosomatidae</taxon>
        <taxon>Trypanosoma</taxon>
    </lineage>
</organism>
<proteinExistence type="predicted"/>
<dbReference type="OrthoDB" id="248743at2759"/>
<dbReference type="GeneID" id="40318885"/>
<evidence type="ECO:0000313" key="2">
    <source>
        <dbReference type="EMBL" id="RNF16162.1"/>
    </source>
</evidence>
<comment type="caution">
    <text evidence="2">The sequence shown here is derived from an EMBL/GenBank/DDBJ whole genome shotgun (WGS) entry which is preliminary data.</text>
</comment>
<reference evidence="2 3" key="1">
    <citation type="journal article" date="2018" name="BMC Genomics">
        <title>Genomic comparison of Trypanosoma conorhini and Trypanosoma rangeli to Trypanosoma cruzi strains of high and low virulence.</title>
        <authorList>
            <person name="Bradwell K.R."/>
            <person name="Koparde V.N."/>
            <person name="Matveyev A.V."/>
            <person name="Serrano M.G."/>
            <person name="Alves J.M."/>
            <person name="Parikh H."/>
            <person name="Huang B."/>
            <person name="Lee V."/>
            <person name="Espinosa-Alvarez O."/>
            <person name="Ortiz P.A."/>
            <person name="Costa-Martins A.G."/>
            <person name="Teixeira M.M."/>
            <person name="Buck G.A."/>
        </authorList>
    </citation>
    <scope>NUCLEOTIDE SEQUENCE [LARGE SCALE GENOMIC DNA]</scope>
    <source>
        <strain evidence="2 3">025E</strain>
    </source>
</reference>
<dbReference type="RefSeq" id="XP_029227713.1">
    <property type="nucleotide sequence ID" value="XM_029372175.1"/>
</dbReference>
<feature type="region of interest" description="Disordered" evidence="1">
    <location>
        <begin position="179"/>
        <end position="244"/>
    </location>
</feature>
<protein>
    <submittedName>
        <fullName evidence="2">Uncharacterized protein</fullName>
    </submittedName>
</protein>
<feature type="region of interest" description="Disordered" evidence="1">
    <location>
        <begin position="1"/>
        <end position="81"/>
    </location>
</feature>
<dbReference type="AlphaFoldDB" id="A0A422PEK6"/>
<feature type="compositionally biased region" description="Gly residues" evidence="1">
    <location>
        <begin position="215"/>
        <end position="228"/>
    </location>
</feature>
<evidence type="ECO:0000313" key="3">
    <source>
        <dbReference type="Proteomes" id="UP000284403"/>
    </source>
</evidence>
<gene>
    <name evidence="2" type="ORF">Tco025E_05274</name>
</gene>
<accession>A0A422PEK6</accession>
<sequence>MLANLGLESENRGGGCRHRGRRHAPRDEILDHQAPYLTAPFAVQQEPSKNPHPSAAPDTQEIFMDEENDLGPSAAAYHAPQPRLATERLAKGGLNIFSWNTDAPTVPPCRVRRERNAEELLRLKPLDPETQRDLEVREKFEGNKQSHFLCFSENEDAGKRLGARRTDSGIPSQLPPVFAPAPNGLSSNPSHAGAAVQHGRRRFAPSAGTSDGIAGFAGMGMGTDGGGSSSRRACNPANHGPVGF</sequence>
<name>A0A422PEK6_9TRYP</name>
<dbReference type="EMBL" id="MKKU01000302">
    <property type="protein sequence ID" value="RNF16162.1"/>
    <property type="molecule type" value="Genomic_DNA"/>
</dbReference>
<evidence type="ECO:0000256" key="1">
    <source>
        <dbReference type="SAM" id="MobiDB-lite"/>
    </source>
</evidence>
<dbReference type="Proteomes" id="UP000284403">
    <property type="component" value="Unassembled WGS sequence"/>
</dbReference>